<dbReference type="EMBL" id="FJUX01000069">
    <property type="protein sequence ID" value="CZT04552.1"/>
    <property type="molecule type" value="Genomic_DNA"/>
</dbReference>
<organism evidence="2 3">
    <name type="scientific">Rhynchosporium agropyri</name>
    <dbReference type="NCBI Taxonomy" id="914238"/>
    <lineage>
        <taxon>Eukaryota</taxon>
        <taxon>Fungi</taxon>
        <taxon>Dikarya</taxon>
        <taxon>Ascomycota</taxon>
        <taxon>Pezizomycotina</taxon>
        <taxon>Leotiomycetes</taxon>
        <taxon>Helotiales</taxon>
        <taxon>Ploettnerulaceae</taxon>
        <taxon>Rhynchosporium</taxon>
    </lineage>
</organism>
<name>A0A1E1L224_9HELO</name>
<evidence type="ECO:0000313" key="2">
    <source>
        <dbReference type="EMBL" id="CZT04552.1"/>
    </source>
</evidence>
<dbReference type="Proteomes" id="UP000178912">
    <property type="component" value="Unassembled WGS sequence"/>
</dbReference>
<evidence type="ECO:0000256" key="1">
    <source>
        <dbReference type="SAM" id="MobiDB-lite"/>
    </source>
</evidence>
<gene>
    <name evidence="2" type="ORF">RAG0_10973</name>
</gene>
<evidence type="ECO:0000313" key="3">
    <source>
        <dbReference type="Proteomes" id="UP000178912"/>
    </source>
</evidence>
<dbReference type="OrthoDB" id="3434987at2759"/>
<feature type="region of interest" description="Disordered" evidence="1">
    <location>
        <begin position="75"/>
        <end position="99"/>
    </location>
</feature>
<keyword evidence="3" id="KW-1185">Reference proteome</keyword>
<feature type="compositionally biased region" description="Basic and acidic residues" evidence="1">
    <location>
        <begin position="80"/>
        <end position="90"/>
    </location>
</feature>
<reference evidence="3" key="1">
    <citation type="submission" date="2016-03" db="EMBL/GenBank/DDBJ databases">
        <authorList>
            <person name="Guldener U."/>
        </authorList>
    </citation>
    <scope>NUCLEOTIDE SEQUENCE [LARGE SCALE GENOMIC DNA]</scope>
    <source>
        <strain evidence="3">04CH-RAC-A.6.1</strain>
    </source>
</reference>
<sequence length="99" mass="10989">MSFLRLTGALKNITQKSSHPSDLIYNIQLARAKQQQLNRKELSDGKVGVVELAGPQELNDNHQAVQSQVIRNEVEAQGNRNKERLEEKPGTGDIGTRPS</sequence>
<accession>A0A1E1L224</accession>
<protein>
    <submittedName>
        <fullName evidence="2">Uncharacterized protein</fullName>
    </submittedName>
</protein>
<proteinExistence type="predicted"/>
<dbReference type="AlphaFoldDB" id="A0A1E1L224"/>